<evidence type="ECO:0000313" key="8">
    <source>
        <dbReference type="Proteomes" id="UP001212263"/>
    </source>
</evidence>
<dbReference type="GO" id="GO:0016987">
    <property type="term" value="F:sigma factor activity"/>
    <property type="evidence" value="ECO:0007669"/>
    <property type="project" value="UniProtKB-KW"/>
</dbReference>
<dbReference type="Pfam" id="PF08281">
    <property type="entry name" value="Sigma70_r4_2"/>
    <property type="match status" value="1"/>
</dbReference>
<proteinExistence type="inferred from homology"/>
<dbReference type="InterPro" id="IPR007627">
    <property type="entry name" value="RNA_pol_sigma70_r2"/>
</dbReference>
<dbReference type="NCBIfam" id="TIGR02985">
    <property type="entry name" value="Sig70_bacteroi1"/>
    <property type="match status" value="1"/>
</dbReference>
<dbReference type="Gene3D" id="1.10.1740.10">
    <property type="match status" value="1"/>
</dbReference>
<dbReference type="EMBL" id="JAQMRD010000003">
    <property type="protein sequence ID" value="MDB9222001.1"/>
    <property type="molecule type" value="Genomic_DNA"/>
</dbReference>
<evidence type="ECO:0000256" key="2">
    <source>
        <dbReference type="ARBA" id="ARBA00023015"/>
    </source>
</evidence>
<dbReference type="SUPFAM" id="SSF88946">
    <property type="entry name" value="Sigma2 domain of RNA polymerase sigma factors"/>
    <property type="match status" value="1"/>
</dbReference>
<evidence type="ECO:0000256" key="1">
    <source>
        <dbReference type="ARBA" id="ARBA00010641"/>
    </source>
</evidence>
<dbReference type="RefSeq" id="WP_147350605.1">
    <property type="nucleotide sequence ID" value="NZ_JAQMRB010000001.1"/>
</dbReference>
<dbReference type="GO" id="GO:0003677">
    <property type="term" value="F:DNA binding"/>
    <property type="evidence" value="ECO:0007669"/>
    <property type="project" value="InterPro"/>
</dbReference>
<keyword evidence="2" id="KW-0805">Transcription regulation</keyword>
<dbReference type="InterPro" id="IPR039425">
    <property type="entry name" value="RNA_pol_sigma-70-like"/>
</dbReference>
<evidence type="ECO:0000256" key="4">
    <source>
        <dbReference type="ARBA" id="ARBA00023163"/>
    </source>
</evidence>
<dbReference type="Proteomes" id="UP001212263">
    <property type="component" value="Unassembled WGS sequence"/>
</dbReference>
<dbReference type="PANTHER" id="PTHR43133:SF46">
    <property type="entry name" value="RNA POLYMERASE SIGMA-70 FACTOR ECF SUBFAMILY"/>
    <property type="match status" value="1"/>
</dbReference>
<dbReference type="InterPro" id="IPR014284">
    <property type="entry name" value="RNA_pol_sigma-70_dom"/>
</dbReference>
<dbReference type="InterPro" id="IPR013249">
    <property type="entry name" value="RNA_pol_sigma70_r4_t2"/>
</dbReference>
<feature type="domain" description="RNA polymerase sigma factor 70 region 4 type 2" evidence="6">
    <location>
        <begin position="121"/>
        <end position="173"/>
    </location>
</feature>
<comment type="caution">
    <text evidence="7">The sequence shown here is derived from an EMBL/GenBank/DDBJ whole genome shotgun (WGS) entry which is preliminary data.</text>
</comment>
<dbReference type="SUPFAM" id="SSF88659">
    <property type="entry name" value="Sigma3 and sigma4 domains of RNA polymerase sigma factors"/>
    <property type="match status" value="1"/>
</dbReference>
<dbReference type="InterPro" id="IPR013324">
    <property type="entry name" value="RNA_pol_sigma_r3/r4-like"/>
</dbReference>
<keyword evidence="3" id="KW-0731">Sigma factor</keyword>
<dbReference type="InterPro" id="IPR036388">
    <property type="entry name" value="WH-like_DNA-bd_sf"/>
</dbReference>
<comment type="similarity">
    <text evidence="1">Belongs to the sigma-70 factor family. ECF subfamily.</text>
</comment>
<feature type="domain" description="RNA polymerase sigma-70 region 2" evidence="5">
    <location>
        <begin position="28"/>
        <end position="93"/>
    </location>
</feature>
<protein>
    <submittedName>
        <fullName evidence="7">RNA polymerase sigma-70 factor</fullName>
    </submittedName>
</protein>
<name>A0AAW6FEF0_9BACT</name>
<dbReference type="NCBIfam" id="TIGR02937">
    <property type="entry name" value="sigma70-ECF"/>
    <property type="match status" value="1"/>
</dbReference>
<dbReference type="Gene3D" id="1.10.10.10">
    <property type="entry name" value="Winged helix-like DNA-binding domain superfamily/Winged helix DNA-binding domain"/>
    <property type="match status" value="1"/>
</dbReference>
<dbReference type="InterPro" id="IPR014327">
    <property type="entry name" value="RNA_pol_sigma70_bacteroid"/>
</dbReference>
<dbReference type="Pfam" id="PF04542">
    <property type="entry name" value="Sigma70_r2"/>
    <property type="match status" value="1"/>
</dbReference>
<keyword evidence="4" id="KW-0804">Transcription</keyword>
<accession>A0AAW6FEF0</accession>
<evidence type="ECO:0000313" key="7">
    <source>
        <dbReference type="EMBL" id="MDB9222001.1"/>
    </source>
</evidence>
<evidence type="ECO:0000259" key="6">
    <source>
        <dbReference type="Pfam" id="PF08281"/>
    </source>
</evidence>
<dbReference type="PANTHER" id="PTHR43133">
    <property type="entry name" value="RNA POLYMERASE ECF-TYPE SIGMA FACTO"/>
    <property type="match status" value="1"/>
</dbReference>
<sequence>MNDLTGYIKSGQLIKELKAGEESAFDFLFRSRYKKLCRFAWAFVGDYSVAEDIVQELFSNIWRKKETIDERQAIDNYLYVSVRNACYTHLRVKKQNVELSALLNEAIVPDWECDFESPVLRTIWNAVEALPLQCKGVFKLVVLEDMKYREVADCMGISVNSVKTQMKIAYKELRAKLDRNQMLLLFFLYRYLDKK</sequence>
<evidence type="ECO:0000259" key="5">
    <source>
        <dbReference type="Pfam" id="PF04542"/>
    </source>
</evidence>
<organism evidence="7 8">
    <name type="scientific">Odoribacter splanchnicus</name>
    <dbReference type="NCBI Taxonomy" id="28118"/>
    <lineage>
        <taxon>Bacteria</taxon>
        <taxon>Pseudomonadati</taxon>
        <taxon>Bacteroidota</taxon>
        <taxon>Bacteroidia</taxon>
        <taxon>Bacteroidales</taxon>
        <taxon>Odoribacteraceae</taxon>
        <taxon>Odoribacter</taxon>
    </lineage>
</organism>
<gene>
    <name evidence="7" type="ORF">PN645_03150</name>
</gene>
<dbReference type="GO" id="GO:0006352">
    <property type="term" value="P:DNA-templated transcription initiation"/>
    <property type="evidence" value="ECO:0007669"/>
    <property type="project" value="InterPro"/>
</dbReference>
<dbReference type="InterPro" id="IPR013325">
    <property type="entry name" value="RNA_pol_sigma_r2"/>
</dbReference>
<dbReference type="AlphaFoldDB" id="A0AAW6FEF0"/>
<reference evidence="7" key="1">
    <citation type="submission" date="2023-01" db="EMBL/GenBank/DDBJ databases">
        <title>Human gut microbiome strain richness.</title>
        <authorList>
            <person name="Chen-Liaw A."/>
        </authorList>
    </citation>
    <scope>NUCLEOTIDE SEQUENCE</scope>
    <source>
        <strain evidence="7">RTP21484st1_B7_RTP21484_190118</strain>
    </source>
</reference>
<evidence type="ECO:0000256" key="3">
    <source>
        <dbReference type="ARBA" id="ARBA00023082"/>
    </source>
</evidence>